<dbReference type="Gene3D" id="2.60.120.200">
    <property type="match status" value="1"/>
</dbReference>
<accession>A0ABU5ZWW8</accession>
<dbReference type="SUPFAM" id="SSF49899">
    <property type="entry name" value="Concanavalin A-like lectins/glucanases"/>
    <property type="match status" value="1"/>
</dbReference>
<dbReference type="SMART" id="SM00560">
    <property type="entry name" value="LamGL"/>
    <property type="match status" value="1"/>
</dbReference>
<reference evidence="4 5" key="1">
    <citation type="journal article" date="2013" name="Int. J. Syst. Evol. Microbiol.">
        <title>Aquimarina gracilis sp. nov., isolated from the gut microflora of a mussel, Mytilus coruscus, and emended description of Aquimarina spongiae.</title>
        <authorList>
            <person name="Park S.C."/>
            <person name="Choe H.N."/>
            <person name="Baik K.S."/>
            <person name="Seong C.N."/>
        </authorList>
    </citation>
    <scope>NUCLEOTIDE SEQUENCE [LARGE SCALE GENOMIC DNA]</scope>
    <source>
        <strain evidence="4 5">PSC32</strain>
    </source>
</reference>
<evidence type="ECO:0000256" key="2">
    <source>
        <dbReference type="ARBA" id="ARBA00023157"/>
    </source>
</evidence>
<dbReference type="Proteomes" id="UP001327027">
    <property type="component" value="Unassembled WGS sequence"/>
</dbReference>
<name>A0ABU5ZWW8_9FLAO</name>
<organism evidence="4 5">
    <name type="scientific">Aquimarina gracilis</name>
    <dbReference type="NCBI Taxonomy" id="874422"/>
    <lineage>
        <taxon>Bacteria</taxon>
        <taxon>Pseudomonadati</taxon>
        <taxon>Bacteroidota</taxon>
        <taxon>Flavobacteriia</taxon>
        <taxon>Flavobacteriales</taxon>
        <taxon>Flavobacteriaceae</taxon>
        <taxon>Aquimarina</taxon>
    </lineage>
</organism>
<dbReference type="Pfam" id="PF13385">
    <property type="entry name" value="Laminin_G_3"/>
    <property type="match status" value="1"/>
</dbReference>
<protein>
    <submittedName>
        <fullName evidence="4">LamG-like jellyroll fold domain-containing protein</fullName>
    </submittedName>
</protein>
<evidence type="ECO:0000313" key="5">
    <source>
        <dbReference type="Proteomes" id="UP001327027"/>
    </source>
</evidence>
<keyword evidence="5" id="KW-1185">Reference proteome</keyword>
<comment type="caution">
    <text evidence="4">The sequence shown here is derived from an EMBL/GenBank/DDBJ whole genome shotgun (WGS) entry which is preliminary data.</text>
</comment>
<evidence type="ECO:0000259" key="3">
    <source>
        <dbReference type="SMART" id="SM00560"/>
    </source>
</evidence>
<dbReference type="PROSITE" id="PS51257">
    <property type="entry name" value="PROKAR_LIPOPROTEIN"/>
    <property type="match status" value="1"/>
</dbReference>
<keyword evidence="1" id="KW-0732">Signal</keyword>
<sequence>MLKNTSLIFTMGLFCVLTLSSCKKDTTKEDLKNALTFYASFDQGINADFALGDKQLYTVPNRKARDSAQVGLHKPDIKLAENKGLFGNGLLFTERSKGYIYYPSKNNISYNTSDWSGAISFWLQLDPATDLEPGYCDPIQITDVSYNDASIWVDFTKENPRDFRLGVIGDRSVWNPNPEGPDNENPIFIKKLTGVKNPPFGKDQWTHILINFTNLNTKNGQASLYLNGALKGTRTNIDTPFTWDLELSNIYLGLGYIGLFDELSLFNRALTDQEISYFYSLENGGHALLK</sequence>
<dbReference type="RefSeq" id="WP_324180403.1">
    <property type="nucleotide sequence ID" value="NZ_BAABAW010000006.1"/>
</dbReference>
<dbReference type="InterPro" id="IPR013320">
    <property type="entry name" value="ConA-like_dom_sf"/>
</dbReference>
<evidence type="ECO:0000256" key="1">
    <source>
        <dbReference type="ARBA" id="ARBA00022729"/>
    </source>
</evidence>
<gene>
    <name evidence="4" type="ORF">U6A24_12930</name>
</gene>
<evidence type="ECO:0000313" key="4">
    <source>
        <dbReference type="EMBL" id="MEB3346373.1"/>
    </source>
</evidence>
<proteinExistence type="predicted"/>
<dbReference type="InterPro" id="IPR006558">
    <property type="entry name" value="LamG-like"/>
</dbReference>
<keyword evidence="2" id="KW-1015">Disulfide bond</keyword>
<dbReference type="EMBL" id="JAYKLX010000006">
    <property type="protein sequence ID" value="MEB3346373.1"/>
    <property type="molecule type" value="Genomic_DNA"/>
</dbReference>
<feature type="domain" description="LamG-like jellyroll fold" evidence="3">
    <location>
        <begin position="118"/>
        <end position="273"/>
    </location>
</feature>